<dbReference type="AlphaFoldDB" id="A0A0H2RRG3"/>
<evidence type="ECO:0000313" key="2">
    <source>
        <dbReference type="Proteomes" id="UP000053477"/>
    </source>
</evidence>
<sequence>MILAKRTSSHMENISLAFRKEAHLPFRHETTEDYHCWHTELPSSAIRHDVANDKTARKYKRTRIIALGESSSRQKTSKFYRCAWNTLGKATKLEEKEERCDVQLASAKSEVGASENAARTFIGSRRTHPMLYNTPFESIIKYYDIGAINYNLVDFKEVSLSS</sequence>
<keyword evidence="2" id="KW-1185">Reference proteome</keyword>
<gene>
    <name evidence="1" type="ORF">SCHPADRAFT_973053</name>
</gene>
<dbReference type="EMBL" id="KQ085985">
    <property type="protein sequence ID" value="KLO12073.1"/>
    <property type="molecule type" value="Genomic_DNA"/>
</dbReference>
<dbReference type="Proteomes" id="UP000053477">
    <property type="component" value="Unassembled WGS sequence"/>
</dbReference>
<organism evidence="1 2">
    <name type="scientific">Schizopora paradoxa</name>
    <dbReference type="NCBI Taxonomy" id="27342"/>
    <lineage>
        <taxon>Eukaryota</taxon>
        <taxon>Fungi</taxon>
        <taxon>Dikarya</taxon>
        <taxon>Basidiomycota</taxon>
        <taxon>Agaricomycotina</taxon>
        <taxon>Agaricomycetes</taxon>
        <taxon>Hymenochaetales</taxon>
        <taxon>Schizoporaceae</taxon>
        <taxon>Schizopora</taxon>
    </lineage>
</organism>
<evidence type="ECO:0000313" key="1">
    <source>
        <dbReference type="EMBL" id="KLO12073.1"/>
    </source>
</evidence>
<reference evidence="1 2" key="1">
    <citation type="submission" date="2015-04" db="EMBL/GenBank/DDBJ databases">
        <title>Complete genome sequence of Schizopora paradoxa KUC8140, a cosmopolitan wood degrader in East Asia.</title>
        <authorList>
            <consortium name="DOE Joint Genome Institute"/>
            <person name="Min B."/>
            <person name="Park H."/>
            <person name="Jang Y."/>
            <person name="Kim J.-J."/>
            <person name="Kim K.H."/>
            <person name="Pangilinan J."/>
            <person name="Lipzen A."/>
            <person name="Riley R."/>
            <person name="Grigoriev I.V."/>
            <person name="Spatafora J.W."/>
            <person name="Choi I.-G."/>
        </authorList>
    </citation>
    <scope>NUCLEOTIDE SEQUENCE [LARGE SCALE GENOMIC DNA]</scope>
    <source>
        <strain evidence="1 2">KUC8140</strain>
    </source>
</reference>
<accession>A0A0H2RRG3</accession>
<protein>
    <submittedName>
        <fullName evidence="1">Uncharacterized protein</fullName>
    </submittedName>
</protein>
<dbReference type="InParanoid" id="A0A0H2RRG3"/>
<name>A0A0H2RRG3_9AGAM</name>
<proteinExistence type="predicted"/>